<protein>
    <submittedName>
        <fullName evidence="1">TDRD6 isoform 3</fullName>
    </submittedName>
</protein>
<evidence type="ECO:0000313" key="1">
    <source>
        <dbReference type="EMBL" id="PNJ89359.1"/>
    </source>
</evidence>
<name>A0A2J8Y523_PONAB</name>
<sequence length="174" mass="19604">FDDQHRMSLHLHGADCDPKTQNEMNICEEEFIEYKNRDAISAFMPLFSEEESGDGSKHDKSLTDHISAQPQNTYTLKAFTVGSKCVVWSSLRNTWSKCEILETAEEGTRVLNLSNGMEEIVNPENVWNAIPKLDKSPPEAVSRRVGKDLYFMSVGDTTIKEKGFRGDGDLTVDL</sequence>
<organism evidence="1">
    <name type="scientific">Pongo abelii</name>
    <name type="common">Sumatran orangutan</name>
    <name type="synonym">Pongo pygmaeus abelii</name>
    <dbReference type="NCBI Taxonomy" id="9601"/>
    <lineage>
        <taxon>Eukaryota</taxon>
        <taxon>Metazoa</taxon>
        <taxon>Chordata</taxon>
        <taxon>Craniata</taxon>
        <taxon>Vertebrata</taxon>
        <taxon>Euteleostomi</taxon>
        <taxon>Mammalia</taxon>
        <taxon>Eutheria</taxon>
        <taxon>Euarchontoglires</taxon>
        <taxon>Primates</taxon>
        <taxon>Haplorrhini</taxon>
        <taxon>Catarrhini</taxon>
        <taxon>Hominidae</taxon>
        <taxon>Pongo</taxon>
    </lineage>
</organism>
<proteinExistence type="predicted"/>
<dbReference type="AlphaFoldDB" id="A0A2J8Y523"/>
<gene>
    <name evidence="1" type="ORF">CR201_G0016584</name>
</gene>
<feature type="non-terminal residue" evidence="1">
    <location>
        <position position="1"/>
    </location>
</feature>
<dbReference type="SUPFAM" id="SSF63748">
    <property type="entry name" value="Tudor/PWWP/MBT"/>
    <property type="match status" value="1"/>
</dbReference>
<dbReference type="EMBL" id="NDHI03003283">
    <property type="protein sequence ID" value="PNJ89359.1"/>
    <property type="molecule type" value="Genomic_DNA"/>
</dbReference>
<comment type="caution">
    <text evidence="1">The sequence shown here is derived from an EMBL/GenBank/DDBJ whole genome shotgun (WGS) entry which is preliminary data.</text>
</comment>
<reference evidence="1" key="1">
    <citation type="submission" date="2017-12" db="EMBL/GenBank/DDBJ databases">
        <title>High-resolution comparative analysis of great ape genomes.</title>
        <authorList>
            <person name="Pollen A."/>
            <person name="Hastie A."/>
            <person name="Hormozdiari F."/>
            <person name="Dougherty M."/>
            <person name="Liu R."/>
            <person name="Chaisson M."/>
            <person name="Hoppe E."/>
            <person name="Hill C."/>
            <person name="Pang A."/>
            <person name="Hillier L."/>
            <person name="Baker C."/>
            <person name="Armstrong J."/>
            <person name="Shendure J."/>
            <person name="Paten B."/>
            <person name="Wilson R."/>
            <person name="Chao H."/>
            <person name="Schneider V."/>
            <person name="Ventura M."/>
            <person name="Kronenberg Z."/>
            <person name="Murali S."/>
            <person name="Gordon D."/>
            <person name="Cantsilieris S."/>
            <person name="Munson K."/>
            <person name="Nelson B."/>
            <person name="Raja A."/>
            <person name="Underwood J."/>
            <person name="Diekhans M."/>
            <person name="Fiddes I."/>
            <person name="Haussler D."/>
            <person name="Eichler E."/>
        </authorList>
    </citation>
    <scope>NUCLEOTIDE SEQUENCE [LARGE SCALE GENOMIC DNA]</scope>
    <source>
        <strain evidence="1">Susie</strain>
    </source>
</reference>
<accession>A0A2J8Y523</accession>